<evidence type="ECO:0000313" key="2">
    <source>
        <dbReference type="EMBL" id="KAH7086724.1"/>
    </source>
</evidence>
<feature type="compositionally biased region" description="Low complexity" evidence="1">
    <location>
        <begin position="149"/>
        <end position="160"/>
    </location>
</feature>
<protein>
    <submittedName>
        <fullName evidence="2">Uncharacterized protein</fullName>
    </submittedName>
</protein>
<dbReference type="OrthoDB" id="3669272at2759"/>
<reference evidence="2" key="1">
    <citation type="journal article" date="2021" name="Nat. Commun.">
        <title>Genetic determinants of endophytism in the Arabidopsis root mycobiome.</title>
        <authorList>
            <person name="Mesny F."/>
            <person name="Miyauchi S."/>
            <person name="Thiergart T."/>
            <person name="Pickel B."/>
            <person name="Atanasova L."/>
            <person name="Karlsson M."/>
            <person name="Huettel B."/>
            <person name="Barry K.W."/>
            <person name="Haridas S."/>
            <person name="Chen C."/>
            <person name="Bauer D."/>
            <person name="Andreopoulos W."/>
            <person name="Pangilinan J."/>
            <person name="LaButti K."/>
            <person name="Riley R."/>
            <person name="Lipzen A."/>
            <person name="Clum A."/>
            <person name="Drula E."/>
            <person name="Henrissat B."/>
            <person name="Kohler A."/>
            <person name="Grigoriev I.V."/>
            <person name="Martin F.M."/>
            <person name="Hacquard S."/>
        </authorList>
    </citation>
    <scope>NUCLEOTIDE SEQUENCE</scope>
    <source>
        <strain evidence="2">MPI-SDFR-AT-0120</strain>
    </source>
</reference>
<dbReference type="Proteomes" id="UP000813461">
    <property type="component" value="Unassembled WGS sequence"/>
</dbReference>
<comment type="caution">
    <text evidence="2">The sequence shown here is derived from an EMBL/GenBank/DDBJ whole genome shotgun (WGS) entry which is preliminary data.</text>
</comment>
<organism evidence="2 3">
    <name type="scientific">Paraphoma chrysanthemicola</name>
    <dbReference type="NCBI Taxonomy" id="798071"/>
    <lineage>
        <taxon>Eukaryota</taxon>
        <taxon>Fungi</taxon>
        <taxon>Dikarya</taxon>
        <taxon>Ascomycota</taxon>
        <taxon>Pezizomycotina</taxon>
        <taxon>Dothideomycetes</taxon>
        <taxon>Pleosporomycetidae</taxon>
        <taxon>Pleosporales</taxon>
        <taxon>Pleosporineae</taxon>
        <taxon>Phaeosphaeriaceae</taxon>
        <taxon>Paraphoma</taxon>
    </lineage>
</organism>
<gene>
    <name evidence="2" type="ORF">FB567DRAFT_549179</name>
</gene>
<feature type="region of interest" description="Disordered" evidence="1">
    <location>
        <begin position="99"/>
        <end position="160"/>
    </location>
</feature>
<evidence type="ECO:0000313" key="3">
    <source>
        <dbReference type="Proteomes" id="UP000813461"/>
    </source>
</evidence>
<proteinExistence type="predicted"/>
<dbReference type="AlphaFoldDB" id="A0A8K0VXH7"/>
<accession>A0A8K0VXH7</accession>
<feature type="compositionally biased region" description="Polar residues" evidence="1">
    <location>
        <begin position="100"/>
        <end position="115"/>
    </location>
</feature>
<keyword evidence="3" id="KW-1185">Reference proteome</keyword>
<sequence length="238" mass="25427">MANSRAPDPLPCHIPDPTPSVILRKYVGTFQASNTNAIITNALTKNNLYITYPGALFAKLKIVNKSNRNKSTPTKTIEEAPKEILETAAQTVAPAVPETAPSTLPQAVPQATPQTKPKPRAGKSTLKSATASKKATRHAPYPAPKAVSTPIATNQPTTAAPTPVATTVPSLLYLAVNGVPQFRVSGATPEETEMNKELQAMGLVAPENKLVAFDVKMGKIRGVRVEGRMFDRVKEVEK</sequence>
<dbReference type="EMBL" id="JAGMVJ010000010">
    <property type="protein sequence ID" value="KAH7086724.1"/>
    <property type="molecule type" value="Genomic_DNA"/>
</dbReference>
<name>A0A8K0VXH7_9PLEO</name>
<evidence type="ECO:0000256" key="1">
    <source>
        <dbReference type="SAM" id="MobiDB-lite"/>
    </source>
</evidence>
<feature type="compositionally biased region" description="Low complexity" evidence="1">
    <location>
        <begin position="123"/>
        <end position="133"/>
    </location>
</feature>